<dbReference type="STRING" id="501024.RTCCBAU85039_3572"/>
<gene>
    <name evidence="1" type="ORF">RTCCBAU85039_3572</name>
    <name evidence="2" type="ORF">SAMN05216228_1017133</name>
</gene>
<dbReference type="OrthoDB" id="8404078at2"/>
<reference evidence="2 4" key="1">
    <citation type="submission" date="2016-10" db="EMBL/GenBank/DDBJ databases">
        <authorList>
            <person name="Varghese N."/>
            <person name="Submissions S."/>
        </authorList>
    </citation>
    <scope>NUCLEOTIDE SEQUENCE [LARGE SCALE GENOMIC DNA]</scope>
    <source>
        <strain evidence="2 4">CGMCC 1.7071</strain>
    </source>
</reference>
<evidence type="ECO:0000313" key="1">
    <source>
        <dbReference type="EMBL" id="SEH99374.1"/>
    </source>
</evidence>
<dbReference type="EMBL" id="FNXB01000017">
    <property type="protein sequence ID" value="SEH99374.1"/>
    <property type="molecule type" value="Genomic_DNA"/>
</dbReference>
<accession>A0A1H8PWG5</accession>
<proteinExistence type="predicted"/>
<keyword evidence="4" id="KW-1185">Reference proteome</keyword>
<organism evidence="1 3">
    <name type="scientific">Rhizobium tibeticum</name>
    <dbReference type="NCBI Taxonomy" id="501024"/>
    <lineage>
        <taxon>Bacteria</taxon>
        <taxon>Pseudomonadati</taxon>
        <taxon>Pseudomonadota</taxon>
        <taxon>Alphaproteobacteria</taxon>
        <taxon>Hyphomicrobiales</taxon>
        <taxon>Rhizobiaceae</taxon>
        <taxon>Rhizobium/Agrobacterium group</taxon>
        <taxon>Rhizobium</taxon>
    </lineage>
</organism>
<dbReference type="RefSeq" id="WP_072377268.1">
    <property type="nucleotide sequence ID" value="NZ_FNXB01000017.1"/>
</dbReference>
<sequence length="69" mass="7984">MLSFKNTHLSETNGLLSLSVSLVNHLSRRSYTLRCELRRDEPVETIDVTRFDKRLRSLRTSIDNSFSGN</sequence>
<name>A0A1H8PWG5_9HYPH</name>
<evidence type="ECO:0000313" key="4">
    <source>
        <dbReference type="Proteomes" id="UP000198939"/>
    </source>
</evidence>
<reference evidence="1" key="2">
    <citation type="submission" date="2016-10" db="EMBL/GenBank/DDBJ databases">
        <authorList>
            <person name="de Groot N.N."/>
        </authorList>
    </citation>
    <scope>NUCLEOTIDE SEQUENCE [LARGE SCALE GENOMIC DNA]</scope>
    <source>
        <strain evidence="1">CCBAU85039</strain>
    </source>
</reference>
<dbReference type="Proteomes" id="UP000183063">
    <property type="component" value="Unassembled WGS sequence"/>
</dbReference>
<evidence type="ECO:0000313" key="3">
    <source>
        <dbReference type="Proteomes" id="UP000183063"/>
    </source>
</evidence>
<protein>
    <submittedName>
        <fullName evidence="1">Uncharacterized protein</fullName>
    </submittedName>
</protein>
<dbReference type="Proteomes" id="UP000198939">
    <property type="component" value="Unassembled WGS sequence"/>
</dbReference>
<evidence type="ECO:0000313" key="2">
    <source>
        <dbReference type="EMBL" id="SEO46014.1"/>
    </source>
</evidence>
<dbReference type="AlphaFoldDB" id="A0A1H8PWG5"/>
<reference evidence="3" key="3">
    <citation type="submission" date="2016-10" db="EMBL/GenBank/DDBJ databases">
        <authorList>
            <person name="Wibberg D."/>
        </authorList>
    </citation>
    <scope>NUCLEOTIDE SEQUENCE [LARGE SCALE GENOMIC DNA]</scope>
</reference>
<dbReference type="EMBL" id="FOCV01000017">
    <property type="protein sequence ID" value="SEO46014.1"/>
    <property type="molecule type" value="Genomic_DNA"/>
</dbReference>